<dbReference type="EMBL" id="LR862133">
    <property type="protein sequence ID" value="CAD1838576.1"/>
    <property type="molecule type" value="Genomic_DNA"/>
</dbReference>
<name>A0A6V7Q6U7_ANACO</name>
<evidence type="ECO:0000313" key="2">
    <source>
        <dbReference type="EMBL" id="CAD1838576.1"/>
    </source>
</evidence>
<accession>A0A6V7Q6U7</accession>
<reference evidence="2" key="1">
    <citation type="submission" date="2020-07" db="EMBL/GenBank/DDBJ databases">
        <authorList>
            <person name="Lin J."/>
        </authorList>
    </citation>
    <scope>NUCLEOTIDE SEQUENCE</scope>
</reference>
<organism evidence="2">
    <name type="scientific">Ananas comosus var. bracteatus</name>
    <name type="common">red pineapple</name>
    <dbReference type="NCBI Taxonomy" id="296719"/>
    <lineage>
        <taxon>Eukaryota</taxon>
        <taxon>Viridiplantae</taxon>
        <taxon>Streptophyta</taxon>
        <taxon>Embryophyta</taxon>
        <taxon>Tracheophyta</taxon>
        <taxon>Spermatophyta</taxon>
        <taxon>Magnoliopsida</taxon>
        <taxon>Liliopsida</taxon>
        <taxon>Poales</taxon>
        <taxon>Bromeliaceae</taxon>
        <taxon>Bromelioideae</taxon>
        <taxon>Ananas</taxon>
    </lineage>
</organism>
<dbReference type="AlphaFoldDB" id="A0A6V7Q6U7"/>
<gene>
    <name evidence="2" type="ORF">CB5_LOCUS21787</name>
</gene>
<sequence length="212" mass="22081">MLSPSSSSTAPPPCPSPQSFAPPRRRPASSAPPLGSGTPATSSSAPADPDAAAEVLFVAHGECGTKPPALTSSEGAAPAPSSPPQGGARHEPEPEPGGPLSSKFSESKLLWVILSKVNSVVDSLNLNSKTSKLEMIKALKVESAISGPIWYMALHCLFLFISIRASYSCFPQNLPVKNSSAICLRNRSVEALTTAALVQAIRDLQEPRTLQG</sequence>
<feature type="compositionally biased region" description="Low complexity" evidence="1">
    <location>
        <begin position="17"/>
        <end position="53"/>
    </location>
</feature>
<proteinExistence type="predicted"/>
<protein>
    <submittedName>
        <fullName evidence="2">Uncharacterized protein</fullName>
    </submittedName>
</protein>
<feature type="region of interest" description="Disordered" evidence="1">
    <location>
        <begin position="1"/>
        <end position="101"/>
    </location>
</feature>
<evidence type="ECO:0000256" key="1">
    <source>
        <dbReference type="SAM" id="MobiDB-lite"/>
    </source>
</evidence>
<feature type="compositionally biased region" description="Low complexity" evidence="1">
    <location>
        <begin position="72"/>
        <end position="87"/>
    </location>
</feature>